<dbReference type="InterPro" id="IPR035647">
    <property type="entry name" value="EFG_III/V"/>
</dbReference>
<dbReference type="Pfam" id="PF00679">
    <property type="entry name" value="EFG_C"/>
    <property type="match status" value="1"/>
</dbReference>
<dbReference type="GO" id="GO:0005525">
    <property type="term" value="F:GTP binding"/>
    <property type="evidence" value="ECO:0007669"/>
    <property type="project" value="UniProtKB-UniRule"/>
</dbReference>
<dbReference type="SUPFAM" id="SSF50447">
    <property type="entry name" value="Translation proteins"/>
    <property type="match status" value="1"/>
</dbReference>
<comment type="caution">
    <text evidence="14">The sequence shown here is derived from an EMBL/GenBank/DDBJ whole genome shotgun (WGS) entry which is preliminary data.</text>
</comment>
<evidence type="ECO:0000256" key="5">
    <source>
        <dbReference type="ARBA" id="ARBA00022917"/>
    </source>
</evidence>
<proteinExistence type="inferred from homology"/>
<organism evidence="14 15">
    <name type="scientific">Candidatus Daviesbacteria bacterium RIFCSPHIGHO2_12_FULL_37_11</name>
    <dbReference type="NCBI Taxonomy" id="1797777"/>
    <lineage>
        <taxon>Bacteria</taxon>
        <taxon>Candidatus Daviesiibacteriota</taxon>
    </lineage>
</organism>
<dbReference type="EC" id="3.6.5.n1" evidence="11 12"/>
<dbReference type="GO" id="GO:0003924">
    <property type="term" value="F:GTPase activity"/>
    <property type="evidence" value="ECO:0007669"/>
    <property type="project" value="UniProtKB-UniRule"/>
</dbReference>
<dbReference type="GO" id="GO:0043022">
    <property type="term" value="F:ribosome binding"/>
    <property type="evidence" value="ECO:0007669"/>
    <property type="project" value="UniProtKB-UniRule"/>
</dbReference>
<feature type="binding site" evidence="12">
    <location>
        <begin position="150"/>
        <end position="153"/>
    </location>
    <ligand>
        <name>GTP</name>
        <dbReference type="ChEBI" id="CHEBI:37565"/>
    </ligand>
</feature>
<dbReference type="PANTHER" id="PTHR43512">
    <property type="entry name" value="TRANSLATION FACTOR GUF1-RELATED"/>
    <property type="match status" value="1"/>
</dbReference>
<dbReference type="CDD" id="cd01890">
    <property type="entry name" value="LepA"/>
    <property type="match status" value="1"/>
</dbReference>
<keyword evidence="6 12" id="KW-0342">GTP-binding</keyword>
<dbReference type="GO" id="GO:0045727">
    <property type="term" value="P:positive regulation of translation"/>
    <property type="evidence" value="ECO:0007669"/>
    <property type="project" value="UniProtKB-UniRule"/>
</dbReference>
<evidence type="ECO:0000256" key="10">
    <source>
        <dbReference type="ARBA" id="ARBA00061052"/>
    </source>
</evidence>
<evidence type="ECO:0000256" key="4">
    <source>
        <dbReference type="ARBA" id="ARBA00022801"/>
    </source>
</evidence>
<dbReference type="PROSITE" id="PS00301">
    <property type="entry name" value="G_TR_1"/>
    <property type="match status" value="1"/>
</dbReference>
<evidence type="ECO:0000256" key="2">
    <source>
        <dbReference type="ARBA" id="ARBA00022475"/>
    </source>
</evidence>
<evidence type="ECO:0000259" key="13">
    <source>
        <dbReference type="PROSITE" id="PS51722"/>
    </source>
</evidence>
<dbReference type="InterPro" id="IPR031157">
    <property type="entry name" value="G_TR_CS"/>
</dbReference>
<dbReference type="NCBIfam" id="TIGR00231">
    <property type="entry name" value="small_GTP"/>
    <property type="match status" value="1"/>
</dbReference>
<sequence length="663" mass="73210">MNIRNFSIVAHVDHGKSTLADRFLEITGTVTGDKMKPQLLDSLALERERGITIKLAPVRLKYKYKKPVILSEAKNIYPSATPQDDNNEEYILNLIDTPGHVDFSYEVSRALAAVEGAILLVDAVQGIQAQTLSHGLAALEQNLTLIPVINKIDLPSANIEKAKKELTDTFGFIEDEVLLVSGKTGEGVEEILKAVIERIPPPNRHSELRPKDDQPLADVSESQTNKILNQGSPDLIGVQDDVNGTPLRALIFDSFFDSYKGVVAAVRIVDGEVPKVGSEIEFLGTKATGQVLEKGYFGPQLIPTDSLEAGEIGYIATGIKTPDLVRVGDTIITTVHLGGGEKVALSLYLRGVPGEIEPLPGYKEVKPMVYVGLYPIDQDEYHEIKDALEKFRLSDPAFTYELEHSNALGAGFRCGFLGLLHAEVVQERLSGEFNADLIATAPSVEYMLGSELIHNPADLPQGEGLKDLKEPWVKLEIFVPQQYIGGVMDLVQEKRGAFKNMQHFGAQVQLSYEMPLSEMITDFYDKLKSVSSGFASLDWEFREFREVDAVRVDVLVGGEKVDALSVVIVRGRAEYVGRRLVEKLKEVLPRQNFEVAIQATIGGKIIARETLSSFRKDVTAKLYGGDVTRKNKLLEKQKKGKKKMKMIGRVEIPQEAFLSILKS</sequence>
<dbReference type="FunFam" id="3.30.70.2570:FF:000001">
    <property type="entry name" value="Translation factor GUF1, mitochondrial"/>
    <property type="match status" value="1"/>
</dbReference>
<dbReference type="HAMAP" id="MF_00071">
    <property type="entry name" value="LepA"/>
    <property type="match status" value="1"/>
</dbReference>
<evidence type="ECO:0000256" key="3">
    <source>
        <dbReference type="ARBA" id="ARBA00022741"/>
    </source>
</evidence>
<gene>
    <name evidence="12" type="primary">lepA</name>
    <name evidence="14" type="ORF">A3F00_03625</name>
</gene>
<evidence type="ECO:0000256" key="9">
    <source>
        <dbReference type="ARBA" id="ARBA00057626"/>
    </source>
</evidence>
<dbReference type="Pfam" id="PF00009">
    <property type="entry name" value="GTP_EFTU"/>
    <property type="match status" value="1"/>
</dbReference>
<comment type="function">
    <text evidence="9 12">Required for accurate and efficient protein synthesis under certain stress conditions. May act as a fidelity factor of the translation reaction, by catalyzing a one-codon backward translocation of tRNAs on improperly translocated ribosomes. Back-translocation proceeds from a post-translocation (POST) complex to a pre-translocation (PRE) complex, thus giving elongation factor G a second chance to translocate the tRNAs correctly. Binds to ribosomes in a GTP-dependent manner.</text>
</comment>
<dbReference type="Proteomes" id="UP000176527">
    <property type="component" value="Unassembled WGS sequence"/>
</dbReference>
<dbReference type="Gene3D" id="3.30.70.870">
    <property type="entry name" value="Elongation Factor G (Translational Gtpase), domain 3"/>
    <property type="match status" value="1"/>
</dbReference>
<dbReference type="PRINTS" id="PR00315">
    <property type="entry name" value="ELONGATNFCT"/>
</dbReference>
<dbReference type="GO" id="GO:0005886">
    <property type="term" value="C:plasma membrane"/>
    <property type="evidence" value="ECO:0007669"/>
    <property type="project" value="UniProtKB-SubCell"/>
</dbReference>
<dbReference type="PANTHER" id="PTHR43512:SF4">
    <property type="entry name" value="TRANSLATION FACTOR GUF1 HOMOLOG, CHLOROPLASTIC"/>
    <property type="match status" value="1"/>
</dbReference>
<dbReference type="EMBL" id="MFDE01000014">
    <property type="protein sequence ID" value="OGE38732.1"/>
    <property type="molecule type" value="Genomic_DNA"/>
</dbReference>
<dbReference type="Gene3D" id="2.40.30.10">
    <property type="entry name" value="Translation factors"/>
    <property type="match status" value="1"/>
</dbReference>
<evidence type="ECO:0000313" key="14">
    <source>
        <dbReference type="EMBL" id="OGE38732.1"/>
    </source>
</evidence>
<dbReference type="CDD" id="cd03699">
    <property type="entry name" value="EF4_II"/>
    <property type="match status" value="1"/>
</dbReference>
<dbReference type="Gene3D" id="3.40.50.300">
    <property type="entry name" value="P-loop containing nucleotide triphosphate hydrolases"/>
    <property type="match status" value="1"/>
</dbReference>
<dbReference type="InterPro" id="IPR000640">
    <property type="entry name" value="EFG_V-like"/>
</dbReference>
<dbReference type="SMART" id="SM00838">
    <property type="entry name" value="EFG_C"/>
    <property type="match status" value="1"/>
</dbReference>
<evidence type="ECO:0000256" key="1">
    <source>
        <dbReference type="ARBA" id="ARBA00005454"/>
    </source>
</evidence>
<keyword evidence="3 12" id="KW-0547">Nucleotide-binding</keyword>
<dbReference type="PROSITE" id="PS51722">
    <property type="entry name" value="G_TR_2"/>
    <property type="match status" value="1"/>
</dbReference>
<keyword evidence="7 12" id="KW-0472">Membrane</keyword>
<accession>A0A1F5KCQ7</accession>
<dbReference type="Gene3D" id="3.30.70.240">
    <property type="match status" value="1"/>
</dbReference>
<feature type="domain" description="Tr-type G" evidence="13">
    <location>
        <begin position="1"/>
        <end position="203"/>
    </location>
</feature>
<dbReference type="AlphaFoldDB" id="A0A1F5KCQ7"/>
<evidence type="ECO:0000256" key="8">
    <source>
        <dbReference type="ARBA" id="ARBA00050293"/>
    </source>
</evidence>
<dbReference type="CDD" id="cd03709">
    <property type="entry name" value="lepA_C"/>
    <property type="match status" value="1"/>
</dbReference>
<evidence type="ECO:0000256" key="6">
    <source>
        <dbReference type="ARBA" id="ARBA00023134"/>
    </source>
</evidence>
<feature type="binding site" evidence="12">
    <location>
        <begin position="13"/>
        <end position="18"/>
    </location>
    <ligand>
        <name>GTP</name>
        <dbReference type="ChEBI" id="CHEBI:37565"/>
    </ligand>
</feature>
<dbReference type="GO" id="GO:0003746">
    <property type="term" value="F:translation elongation factor activity"/>
    <property type="evidence" value="ECO:0007669"/>
    <property type="project" value="UniProtKB-UniRule"/>
</dbReference>
<dbReference type="Gene3D" id="3.30.70.2570">
    <property type="entry name" value="Elongation factor 4, C-terminal domain"/>
    <property type="match status" value="1"/>
</dbReference>
<name>A0A1F5KCQ7_9BACT</name>
<keyword evidence="5 12" id="KW-0648">Protein biosynthesis</keyword>
<dbReference type="InterPro" id="IPR038363">
    <property type="entry name" value="LepA_C_sf"/>
</dbReference>
<dbReference type="InterPro" id="IPR009000">
    <property type="entry name" value="Transl_B-barrel_sf"/>
</dbReference>
<dbReference type="InterPro" id="IPR000795">
    <property type="entry name" value="T_Tr_GTP-bd_dom"/>
</dbReference>
<dbReference type="SUPFAM" id="SSF52540">
    <property type="entry name" value="P-loop containing nucleoside triphosphate hydrolases"/>
    <property type="match status" value="1"/>
</dbReference>
<dbReference type="InterPro" id="IPR027417">
    <property type="entry name" value="P-loop_NTPase"/>
</dbReference>
<evidence type="ECO:0000256" key="11">
    <source>
        <dbReference type="ARBA" id="ARBA00066744"/>
    </source>
</evidence>
<dbReference type="CDD" id="cd16260">
    <property type="entry name" value="EF4_III"/>
    <property type="match status" value="1"/>
</dbReference>
<protein>
    <recommendedName>
        <fullName evidence="11 12">Elongation factor 4</fullName>
        <shortName evidence="12">EF-4</shortName>
        <ecNumber evidence="11 12">3.6.5.n1</ecNumber>
    </recommendedName>
    <alternativeName>
        <fullName evidence="12">Ribosomal back-translocase LepA</fullName>
    </alternativeName>
</protein>
<comment type="catalytic activity">
    <reaction evidence="8 12">
        <text>GTP + H2O = GDP + phosphate + H(+)</text>
        <dbReference type="Rhea" id="RHEA:19669"/>
        <dbReference type="ChEBI" id="CHEBI:15377"/>
        <dbReference type="ChEBI" id="CHEBI:15378"/>
        <dbReference type="ChEBI" id="CHEBI:37565"/>
        <dbReference type="ChEBI" id="CHEBI:43474"/>
        <dbReference type="ChEBI" id="CHEBI:58189"/>
        <dbReference type="EC" id="3.6.5.n1"/>
    </reaction>
</comment>
<reference evidence="14 15" key="1">
    <citation type="journal article" date="2016" name="Nat. Commun.">
        <title>Thousands of microbial genomes shed light on interconnected biogeochemical processes in an aquifer system.</title>
        <authorList>
            <person name="Anantharaman K."/>
            <person name="Brown C.T."/>
            <person name="Hug L.A."/>
            <person name="Sharon I."/>
            <person name="Castelle C.J."/>
            <person name="Probst A.J."/>
            <person name="Thomas B.C."/>
            <person name="Singh A."/>
            <person name="Wilkins M.J."/>
            <person name="Karaoz U."/>
            <person name="Brodie E.L."/>
            <person name="Williams K.H."/>
            <person name="Hubbard S.S."/>
            <person name="Banfield J.F."/>
        </authorList>
    </citation>
    <scope>NUCLEOTIDE SEQUENCE [LARGE SCALE GENOMIC DNA]</scope>
</reference>
<dbReference type="Pfam" id="PF06421">
    <property type="entry name" value="LepA_C"/>
    <property type="match status" value="1"/>
</dbReference>
<dbReference type="SUPFAM" id="SSF54980">
    <property type="entry name" value="EF-G C-terminal domain-like"/>
    <property type="match status" value="2"/>
</dbReference>
<dbReference type="InterPro" id="IPR005225">
    <property type="entry name" value="Small_GTP-bd"/>
</dbReference>
<dbReference type="InterPro" id="IPR013842">
    <property type="entry name" value="LepA_CTD"/>
</dbReference>
<evidence type="ECO:0000256" key="7">
    <source>
        <dbReference type="ARBA" id="ARBA00023136"/>
    </source>
</evidence>
<dbReference type="InterPro" id="IPR006297">
    <property type="entry name" value="EF-4"/>
</dbReference>
<comment type="similarity">
    <text evidence="1 12">Belongs to the TRAFAC class translation factor GTPase superfamily. Classic translation factor GTPase family. LepA subfamily.</text>
</comment>
<dbReference type="InterPro" id="IPR035654">
    <property type="entry name" value="LepA_IV"/>
</dbReference>
<keyword evidence="2 12" id="KW-1003">Cell membrane</keyword>
<keyword evidence="4 12" id="KW-0378">Hydrolase</keyword>
<comment type="similarity">
    <text evidence="10">Belongs to the GTP-binding elongation factor family. LepA subfamily.</text>
</comment>
<comment type="subcellular location">
    <subcellularLocation>
        <location evidence="12">Cell membrane</location>
        <topology evidence="12">Peripheral membrane protein</topology>
        <orientation evidence="12">Cytoplasmic side</orientation>
    </subcellularLocation>
</comment>
<evidence type="ECO:0000313" key="15">
    <source>
        <dbReference type="Proteomes" id="UP000176527"/>
    </source>
</evidence>
<dbReference type="FunFam" id="3.40.50.300:FF:000078">
    <property type="entry name" value="Elongation factor 4"/>
    <property type="match status" value="1"/>
</dbReference>
<evidence type="ECO:0000256" key="12">
    <source>
        <dbReference type="HAMAP-Rule" id="MF_00071"/>
    </source>
</evidence>
<dbReference type="FunFam" id="3.30.70.870:FF:000004">
    <property type="entry name" value="Translation factor GUF1, mitochondrial"/>
    <property type="match status" value="1"/>
</dbReference>